<name>A0ABC8ANW7_9NOCA</name>
<dbReference type="Proteomes" id="UP000180166">
    <property type="component" value="Chromosome"/>
</dbReference>
<evidence type="ECO:0000313" key="4">
    <source>
        <dbReference type="Proteomes" id="UP000180166"/>
    </source>
</evidence>
<reference evidence="3 4" key="1">
    <citation type="submission" date="2016-10" db="EMBL/GenBank/DDBJ databases">
        <title>Genome sequence of Nocardia seriolae strain EM150506, isolated from Anguila japonica.</title>
        <authorList>
            <person name="Han H.-J."/>
        </authorList>
    </citation>
    <scope>NUCLEOTIDE SEQUENCE [LARGE SCALE GENOMIC DNA]</scope>
    <source>
        <strain evidence="3 4">EM150506</strain>
    </source>
</reference>
<dbReference type="AlphaFoldDB" id="A0ABC8ANW7"/>
<feature type="region of interest" description="Disordered" evidence="1">
    <location>
        <begin position="46"/>
        <end position="65"/>
    </location>
</feature>
<gene>
    <name evidence="3" type="ORF">NS506_01792</name>
</gene>
<evidence type="ECO:0000313" key="3">
    <source>
        <dbReference type="EMBL" id="APA95860.1"/>
    </source>
</evidence>
<keyword evidence="2" id="KW-0732">Signal</keyword>
<evidence type="ECO:0000256" key="2">
    <source>
        <dbReference type="SAM" id="SignalP"/>
    </source>
</evidence>
<protein>
    <recommendedName>
        <fullName evidence="5">Secreted protein</fullName>
    </recommendedName>
</protein>
<dbReference type="EMBL" id="CP017839">
    <property type="protein sequence ID" value="APA95860.1"/>
    <property type="molecule type" value="Genomic_DNA"/>
</dbReference>
<evidence type="ECO:0000256" key="1">
    <source>
        <dbReference type="SAM" id="MobiDB-lite"/>
    </source>
</evidence>
<feature type="signal peptide" evidence="2">
    <location>
        <begin position="1"/>
        <end position="28"/>
    </location>
</feature>
<evidence type="ECO:0008006" key="5">
    <source>
        <dbReference type="Google" id="ProtNLM"/>
    </source>
</evidence>
<feature type="chain" id="PRO_5044818264" description="Secreted protein" evidence="2">
    <location>
        <begin position="29"/>
        <end position="163"/>
    </location>
</feature>
<accession>A0ABC8ANW7</accession>
<organism evidence="3 4">
    <name type="scientific">Nocardia seriolae</name>
    <dbReference type="NCBI Taxonomy" id="37332"/>
    <lineage>
        <taxon>Bacteria</taxon>
        <taxon>Bacillati</taxon>
        <taxon>Actinomycetota</taxon>
        <taxon>Actinomycetes</taxon>
        <taxon>Mycobacteriales</taxon>
        <taxon>Nocardiaceae</taxon>
        <taxon>Nocardia</taxon>
    </lineage>
</organism>
<proteinExistence type="predicted"/>
<sequence>MMRGMLRFAAVSVLPVMAFGTSTGPASADSQSFDPARVDAGPGCVGTVSASASPQQGQQGGDHASFFDSSVQVQVGFKADAADSPLGSASGSPAGTDCSISATVTATNLDTGVTDTKTQSTRYDGHYGWNATFFNFPGSGRVSIQVSTNPAPSELIVDVPAPR</sequence>
<dbReference type="KEGG" id="nsr:NS506_01792"/>